<evidence type="ECO:0000256" key="6">
    <source>
        <dbReference type="SAM" id="MobiDB-lite"/>
    </source>
</evidence>
<evidence type="ECO:0000313" key="8">
    <source>
        <dbReference type="EMBL" id="KAH7038345.1"/>
    </source>
</evidence>
<dbReference type="PANTHER" id="PTHR47660:SF2">
    <property type="entry name" value="TRANSCRIPTION FACTOR WITH C2H2 AND ZN(2)-CYS(6) DNA BINDING DOMAIN (EUROFUNG)"/>
    <property type="match status" value="1"/>
</dbReference>
<evidence type="ECO:0000313" key="9">
    <source>
        <dbReference type="Proteomes" id="UP000756346"/>
    </source>
</evidence>
<dbReference type="OrthoDB" id="2328572at2759"/>
<proteinExistence type="predicted"/>
<gene>
    <name evidence="8" type="ORF">B0I36DRAFT_346332</name>
</gene>
<dbReference type="GO" id="GO:0008270">
    <property type="term" value="F:zinc ion binding"/>
    <property type="evidence" value="ECO:0007669"/>
    <property type="project" value="InterPro"/>
</dbReference>
<dbReference type="GO" id="GO:0000981">
    <property type="term" value="F:DNA-binding transcription factor activity, RNA polymerase II-specific"/>
    <property type="evidence" value="ECO:0007669"/>
    <property type="project" value="InterPro"/>
</dbReference>
<dbReference type="InterPro" id="IPR001138">
    <property type="entry name" value="Zn2Cys6_DnaBD"/>
</dbReference>
<dbReference type="PROSITE" id="PS50048">
    <property type="entry name" value="ZN2_CY6_FUNGAL_2"/>
    <property type="match status" value="1"/>
</dbReference>
<keyword evidence="4" id="KW-0804">Transcription</keyword>
<accession>A0A9P8YF78</accession>
<keyword evidence="5" id="KW-0539">Nucleus</keyword>
<dbReference type="RefSeq" id="XP_046017466.1">
    <property type="nucleotide sequence ID" value="XM_046156450.1"/>
</dbReference>
<dbReference type="PRINTS" id="PR00755">
    <property type="entry name" value="AFLATOXINBRP"/>
</dbReference>
<feature type="region of interest" description="Disordered" evidence="6">
    <location>
        <begin position="374"/>
        <end position="396"/>
    </location>
</feature>
<evidence type="ECO:0000256" key="4">
    <source>
        <dbReference type="ARBA" id="ARBA00023163"/>
    </source>
</evidence>
<feature type="region of interest" description="Disordered" evidence="6">
    <location>
        <begin position="54"/>
        <end position="133"/>
    </location>
</feature>
<feature type="compositionally biased region" description="Low complexity" evidence="6">
    <location>
        <begin position="63"/>
        <end position="73"/>
    </location>
</feature>
<sequence>MMEDAIHWTAKQYQGGSKYRASCDSCNEAKVRCSQDKPTCSRCQKSQRTCVYGLSRRSHKSAARPGASAPPSSQQEKRRDSEQQQQKRVSSPLRCDTTTPTTTATSSSSTQTMATTATENPSTTHSTPLGGIMSSSGFPDLGFDSTFFTGTSSLLDTLLQNGGGIGSDLMTTSGGQEFSDLGLDFTVGDQTVADMDDLWDGSTPMSTTISATAGGSSSSSFLAHGSSVAPVAASASALSSSSFSTSSSSTRTSRFITKLASTMPPLCAQGYPLDVQLSNLKAAIGFAEEGLGLGLGLGPDHSDWDDAMPLMFSTLLCSIIKGFENSLDKLDAAVTGGEGSGETSGSGSSSSSSDIMGSTTSSIHRRALSSASINSNTIATTPSSSPTARQQQQQPQFSWGALSIDDDNELALLKRHMWLVQFRRVDAVLQGLEARIKGMKHEQMDQATAQKILASNQTHMWLKQRAQLVRNKFHAGCTAASAAAGEGAFR</sequence>
<evidence type="ECO:0000256" key="3">
    <source>
        <dbReference type="ARBA" id="ARBA00023015"/>
    </source>
</evidence>
<dbReference type="Proteomes" id="UP000756346">
    <property type="component" value="Unassembled WGS sequence"/>
</dbReference>
<protein>
    <recommendedName>
        <fullName evidence="7">Zn(2)-C6 fungal-type domain-containing protein</fullName>
    </recommendedName>
</protein>
<dbReference type="Gene3D" id="4.10.240.10">
    <property type="entry name" value="Zn(2)-C6 fungal-type DNA-binding domain"/>
    <property type="match status" value="1"/>
</dbReference>
<name>A0A9P8YF78_9PEZI</name>
<keyword evidence="3" id="KW-0805">Transcription regulation</keyword>
<dbReference type="SMART" id="SM00066">
    <property type="entry name" value="GAL4"/>
    <property type="match status" value="1"/>
</dbReference>
<feature type="compositionally biased region" description="Low complexity" evidence="6">
    <location>
        <begin position="97"/>
        <end position="118"/>
    </location>
</feature>
<feature type="compositionally biased region" description="Polar residues" evidence="6">
    <location>
        <begin position="119"/>
        <end position="133"/>
    </location>
</feature>
<feature type="compositionally biased region" description="Low complexity" evidence="6">
    <location>
        <begin position="345"/>
        <end position="359"/>
    </location>
</feature>
<organism evidence="8 9">
    <name type="scientific">Microdochium trichocladiopsis</name>
    <dbReference type="NCBI Taxonomy" id="1682393"/>
    <lineage>
        <taxon>Eukaryota</taxon>
        <taxon>Fungi</taxon>
        <taxon>Dikarya</taxon>
        <taxon>Ascomycota</taxon>
        <taxon>Pezizomycotina</taxon>
        <taxon>Sordariomycetes</taxon>
        <taxon>Xylariomycetidae</taxon>
        <taxon>Xylariales</taxon>
        <taxon>Microdochiaceae</taxon>
        <taxon>Microdochium</taxon>
    </lineage>
</organism>
<evidence type="ECO:0000256" key="5">
    <source>
        <dbReference type="ARBA" id="ARBA00023242"/>
    </source>
</evidence>
<feature type="region of interest" description="Disordered" evidence="6">
    <location>
        <begin position="334"/>
        <end position="359"/>
    </location>
</feature>
<dbReference type="InterPro" id="IPR036864">
    <property type="entry name" value="Zn2-C6_fun-type_DNA-bd_sf"/>
</dbReference>
<dbReference type="PANTHER" id="PTHR47660">
    <property type="entry name" value="TRANSCRIPTION FACTOR WITH C2H2 AND ZN(2)-CYS(6) DNA BINDING DOMAIN (EUROFUNG)-RELATED-RELATED"/>
    <property type="match status" value="1"/>
</dbReference>
<reference evidence="8" key="1">
    <citation type="journal article" date="2021" name="Nat. Commun.">
        <title>Genetic determinants of endophytism in the Arabidopsis root mycobiome.</title>
        <authorList>
            <person name="Mesny F."/>
            <person name="Miyauchi S."/>
            <person name="Thiergart T."/>
            <person name="Pickel B."/>
            <person name="Atanasova L."/>
            <person name="Karlsson M."/>
            <person name="Huettel B."/>
            <person name="Barry K.W."/>
            <person name="Haridas S."/>
            <person name="Chen C."/>
            <person name="Bauer D."/>
            <person name="Andreopoulos W."/>
            <person name="Pangilinan J."/>
            <person name="LaButti K."/>
            <person name="Riley R."/>
            <person name="Lipzen A."/>
            <person name="Clum A."/>
            <person name="Drula E."/>
            <person name="Henrissat B."/>
            <person name="Kohler A."/>
            <person name="Grigoriev I.V."/>
            <person name="Martin F.M."/>
            <person name="Hacquard S."/>
        </authorList>
    </citation>
    <scope>NUCLEOTIDE SEQUENCE</scope>
    <source>
        <strain evidence="8">MPI-CAGE-CH-0230</strain>
    </source>
</reference>
<dbReference type="GeneID" id="70185996"/>
<keyword evidence="2" id="KW-0862">Zinc</keyword>
<feature type="domain" description="Zn(2)-C6 fungal-type" evidence="7">
    <location>
        <begin position="22"/>
        <end position="52"/>
    </location>
</feature>
<dbReference type="Pfam" id="PF00172">
    <property type="entry name" value="Zn_clus"/>
    <property type="match status" value="1"/>
</dbReference>
<comment type="caution">
    <text evidence="8">The sequence shown here is derived from an EMBL/GenBank/DDBJ whole genome shotgun (WGS) entry which is preliminary data.</text>
</comment>
<dbReference type="EMBL" id="JAGTJQ010000002">
    <property type="protein sequence ID" value="KAH7038345.1"/>
    <property type="molecule type" value="Genomic_DNA"/>
</dbReference>
<dbReference type="SUPFAM" id="SSF57701">
    <property type="entry name" value="Zn2/Cys6 DNA-binding domain"/>
    <property type="match status" value="1"/>
</dbReference>
<dbReference type="AlphaFoldDB" id="A0A9P8YF78"/>
<evidence type="ECO:0000256" key="1">
    <source>
        <dbReference type="ARBA" id="ARBA00022723"/>
    </source>
</evidence>
<keyword evidence="1" id="KW-0479">Metal-binding</keyword>
<evidence type="ECO:0000259" key="7">
    <source>
        <dbReference type="PROSITE" id="PS50048"/>
    </source>
</evidence>
<dbReference type="CDD" id="cd00067">
    <property type="entry name" value="GAL4"/>
    <property type="match status" value="1"/>
</dbReference>
<evidence type="ECO:0000256" key="2">
    <source>
        <dbReference type="ARBA" id="ARBA00022833"/>
    </source>
</evidence>
<keyword evidence="9" id="KW-1185">Reference proteome</keyword>